<comment type="caution">
    <text evidence="11">The sequence shown here is derived from an EMBL/GenBank/DDBJ whole genome shotgun (WGS) entry which is preliminary data.</text>
</comment>
<comment type="similarity">
    <text evidence="2 9">Belongs to the peptidase M18 family.</text>
</comment>
<evidence type="ECO:0000256" key="10">
    <source>
        <dbReference type="RuleBase" id="RU004387"/>
    </source>
</evidence>
<evidence type="ECO:0000256" key="1">
    <source>
        <dbReference type="ARBA" id="ARBA00001947"/>
    </source>
</evidence>
<dbReference type="PRINTS" id="PR00932">
    <property type="entry name" value="AMINO1PTASE"/>
</dbReference>
<dbReference type="CDD" id="cd05658">
    <property type="entry name" value="M18_DAP"/>
    <property type="match status" value="1"/>
</dbReference>
<name>A0ABT1EAI2_9FIRM</name>
<keyword evidence="3 9" id="KW-0031">Aminopeptidase</keyword>
<dbReference type="InterPro" id="IPR001948">
    <property type="entry name" value="Peptidase_M18"/>
</dbReference>
<keyword evidence="12" id="KW-1185">Reference proteome</keyword>
<dbReference type="PANTHER" id="PTHR28570">
    <property type="entry name" value="ASPARTYL AMINOPEPTIDASE"/>
    <property type="match status" value="1"/>
</dbReference>
<dbReference type="EC" id="3.4.11.-" evidence="10"/>
<dbReference type="SUPFAM" id="SSF53187">
    <property type="entry name" value="Zn-dependent exopeptidases"/>
    <property type="match status" value="1"/>
</dbReference>
<protein>
    <recommendedName>
        <fullName evidence="10">M18 family aminopeptidase</fullName>
        <ecNumber evidence="10">3.4.11.-</ecNumber>
    </recommendedName>
</protein>
<dbReference type="Proteomes" id="UP001523566">
    <property type="component" value="Unassembled WGS sequence"/>
</dbReference>
<organism evidence="11 12">
    <name type="scientific">Aequitasia blattaphilus</name>
    <dbReference type="NCBI Taxonomy" id="2949332"/>
    <lineage>
        <taxon>Bacteria</taxon>
        <taxon>Bacillati</taxon>
        <taxon>Bacillota</taxon>
        <taxon>Clostridia</taxon>
        <taxon>Lachnospirales</taxon>
        <taxon>Lachnospiraceae</taxon>
        <taxon>Aequitasia</taxon>
    </lineage>
</organism>
<evidence type="ECO:0000256" key="7">
    <source>
        <dbReference type="ARBA" id="ARBA00022833"/>
    </source>
</evidence>
<keyword evidence="7 9" id="KW-0862">Zinc</keyword>
<keyword evidence="4 9" id="KW-0645">Protease</keyword>
<sequence length="435" mass="48220">MSKDYNKELLNFLEKSPTAFHGVQNICFTLEDKGYQKLEEGEKWKLEPQKGYFVTRNDSSVIAFKIPKKSFGGYQIVASHSDSPCFKIKEKPELLRGKRYTSLNVEGYGGMLMAPWFDRPLSVAGRIMVKDGNKIRSLLVNIEEDLLMIPNLAIHMNREANNGYAYNVQKDLIPLMGDGSQEGKLMERVAKKAGVEAENILGKDLFVYNRQPGTVWGLEKEYIGAPRIDNLMCAYGSLQGFLQGRGKENVNVYCVFDNEEVGSQTKQGAGSSFLEDVLCRINLSLGREKEEYFTALANSFMVSADNAHGVHPNIPEKSDEVNRVYMNEGIVIKHSANQKYTTDGVSRGIFVDICKKAGVPVQDFVNPSNVVGGSTLGNIANTKTSVNTVDIGLAQLAMHSPYECAGAKDIEYMIKGMKAFFSTTIRTIGSGSYEL</sequence>
<dbReference type="EMBL" id="JAMZFW010000014">
    <property type="protein sequence ID" value="MCP1102839.1"/>
    <property type="molecule type" value="Genomic_DNA"/>
</dbReference>
<dbReference type="GO" id="GO:0004177">
    <property type="term" value="F:aminopeptidase activity"/>
    <property type="evidence" value="ECO:0007669"/>
    <property type="project" value="UniProtKB-KW"/>
</dbReference>
<dbReference type="Gene3D" id="3.40.630.10">
    <property type="entry name" value="Zn peptidases"/>
    <property type="match status" value="1"/>
</dbReference>
<evidence type="ECO:0000256" key="4">
    <source>
        <dbReference type="ARBA" id="ARBA00022670"/>
    </source>
</evidence>
<evidence type="ECO:0000256" key="5">
    <source>
        <dbReference type="ARBA" id="ARBA00022723"/>
    </source>
</evidence>
<gene>
    <name evidence="11" type="ORF">NK125_10465</name>
</gene>
<dbReference type="Gene3D" id="2.30.250.10">
    <property type="entry name" value="Aminopeptidase i, Domain 2"/>
    <property type="match status" value="1"/>
</dbReference>
<reference evidence="11 12" key="1">
    <citation type="journal article" date="2022" name="Genome Biol. Evol.">
        <title>Host diet, physiology and behaviors set the stage for Lachnospiraceae cladogenesis.</title>
        <authorList>
            <person name="Vera-Ponce De Leon A."/>
            <person name="Schneider M."/>
            <person name="Jahnes B.C."/>
            <person name="Sadowski V."/>
            <person name="Camuy-Velez L.A."/>
            <person name="Duan J."/>
            <person name="Sabree Z.L."/>
        </authorList>
    </citation>
    <scope>NUCLEOTIDE SEQUENCE [LARGE SCALE GENOMIC DNA]</scope>
    <source>
        <strain evidence="11 12">PAL113</strain>
    </source>
</reference>
<dbReference type="Pfam" id="PF02127">
    <property type="entry name" value="Peptidase_M18"/>
    <property type="match status" value="1"/>
</dbReference>
<keyword evidence="5 9" id="KW-0479">Metal-binding</keyword>
<evidence type="ECO:0000313" key="12">
    <source>
        <dbReference type="Proteomes" id="UP001523566"/>
    </source>
</evidence>
<comment type="cofactor">
    <cofactor evidence="1 10">
        <name>Zn(2+)</name>
        <dbReference type="ChEBI" id="CHEBI:29105"/>
    </cofactor>
</comment>
<evidence type="ECO:0000256" key="9">
    <source>
        <dbReference type="RuleBase" id="RU004386"/>
    </source>
</evidence>
<evidence type="ECO:0000313" key="11">
    <source>
        <dbReference type="EMBL" id="MCP1102839.1"/>
    </source>
</evidence>
<dbReference type="PANTHER" id="PTHR28570:SF3">
    <property type="entry name" value="ASPARTYL AMINOPEPTIDASE"/>
    <property type="match status" value="1"/>
</dbReference>
<dbReference type="NCBIfam" id="NF002759">
    <property type="entry name" value="PRK02813.1"/>
    <property type="match status" value="1"/>
</dbReference>
<proteinExistence type="inferred from homology"/>
<keyword evidence="8 9" id="KW-0482">Metalloprotease</keyword>
<accession>A0ABT1EAI2</accession>
<evidence type="ECO:0000256" key="6">
    <source>
        <dbReference type="ARBA" id="ARBA00022801"/>
    </source>
</evidence>
<evidence type="ECO:0000256" key="8">
    <source>
        <dbReference type="ARBA" id="ARBA00023049"/>
    </source>
</evidence>
<evidence type="ECO:0000256" key="2">
    <source>
        <dbReference type="ARBA" id="ARBA00008290"/>
    </source>
</evidence>
<evidence type="ECO:0000256" key="3">
    <source>
        <dbReference type="ARBA" id="ARBA00022438"/>
    </source>
</evidence>
<dbReference type="InterPro" id="IPR023358">
    <property type="entry name" value="Peptidase_M18_dom2"/>
</dbReference>
<dbReference type="SUPFAM" id="SSF101821">
    <property type="entry name" value="Aminopeptidase/glucanase lid domain"/>
    <property type="match status" value="1"/>
</dbReference>
<dbReference type="RefSeq" id="WP_262066623.1">
    <property type="nucleotide sequence ID" value="NZ_JAMXOD010000014.1"/>
</dbReference>
<keyword evidence="6 9" id="KW-0378">Hydrolase</keyword>